<dbReference type="EMBL" id="BDEQ01000001">
    <property type="protein sequence ID" value="GAT94987.1"/>
    <property type="molecule type" value="Genomic_DNA"/>
</dbReference>
<accession>A0A5K1UDJ7</accession>
<sequence length="411" mass="48179">MNLCIFNIEVNGTMWNEDYLPTRIGHVKEAIEMILKTNYFSGYSIVLSDNNSTMIISPTNQRQLINCIDKLKPSYYKPHPLRCLRKSLFITQQRQWDSVHIVSFISSEQALSDAVLRRNELLQLKNYHVNFVLFGDVLQITSHTKSLIFSLVKRQGRSWKITEVNRNKQNPYQRLLMRMSEGIAIVPKRRIHQLIPSIKTGQLPSEFKASKYISCKIINYFTNDSVQMIPVPIVSKEKIISIIRCGKCAIEKERCVPTSIIGKMFLIEYSPILFKLVFRADLVVEYITIFNGEIKYSIIEKNRREFLLFEGYCGNEKFRKNMYWTIDPAQQFIDKLVECINQEVPSSYMKIMETIWTDHKKVLSKMEEKYMNMKKEKEIANKVPEGTKNDTKRETDLTVRNEAEKKSEDSY</sequence>
<evidence type="ECO:0000313" key="2">
    <source>
        <dbReference type="EMBL" id="GAT94987.1"/>
    </source>
</evidence>
<dbReference type="VEuPathDB" id="AmoebaDB:EHI7A_005830"/>
<dbReference type="VEuPathDB" id="AmoebaDB:EHI5A_016860"/>
<dbReference type="AlphaFoldDB" id="A0A5K1UDJ7"/>
<gene>
    <name evidence="2" type="ORF">CL6EHI_169880</name>
</gene>
<dbReference type="Proteomes" id="UP000078387">
    <property type="component" value="Unassembled WGS sequence"/>
</dbReference>
<dbReference type="OMA" id="SYDKPHP"/>
<dbReference type="VEuPathDB" id="AmoebaDB:KM1_017260"/>
<dbReference type="Gene3D" id="3.40.50.410">
    <property type="entry name" value="von Willebrand factor, type A domain"/>
    <property type="match status" value="1"/>
</dbReference>
<feature type="region of interest" description="Disordered" evidence="1">
    <location>
        <begin position="377"/>
        <end position="411"/>
    </location>
</feature>
<organism evidence="2 3">
    <name type="scientific">Entamoeba histolytica</name>
    <dbReference type="NCBI Taxonomy" id="5759"/>
    <lineage>
        <taxon>Eukaryota</taxon>
        <taxon>Amoebozoa</taxon>
        <taxon>Evosea</taxon>
        <taxon>Archamoebae</taxon>
        <taxon>Mastigamoebida</taxon>
        <taxon>Entamoebidae</taxon>
        <taxon>Entamoeba</taxon>
    </lineage>
</organism>
<dbReference type="VEuPathDB" id="AmoebaDB:EHI_169880"/>
<dbReference type="InterPro" id="IPR036465">
    <property type="entry name" value="vWFA_dom_sf"/>
</dbReference>
<reference evidence="2 3" key="1">
    <citation type="submission" date="2016-05" db="EMBL/GenBank/DDBJ databases">
        <title>First whole genome sequencing of Entamoeba histolytica HM1:IMSS-clone-6.</title>
        <authorList>
            <person name="Mukherjee Avik.K."/>
            <person name="Izumyama S."/>
            <person name="Nakada-Tsukui K."/>
            <person name="Nozaki T."/>
        </authorList>
    </citation>
    <scope>NUCLEOTIDE SEQUENCE [LARGE SCALE GENOMIC DNA]</scope>
    <source>
        <strain evidence="2 3">HM1:IMSS clone 6</strain>
    </source>
</reference>
<dbReference type="VEuPathDB" id="AmoebaDB:EHI8A_004090"/>
<evidence type="ECO:0000256" key="1">
    <source>
        <dbReference type="SAM" id="MobiDB-lite"/>
    </source>
</evidence>
<comment type="caution">
    <text evidence="2">The sequence shown here is derived from an EMBL/GenBank/DDBJ whole genome shotgun (WGS) entry which is preliminary data.</text>
</comment>
<name>A0A5K1UDJ7_ENTHI</name>
<protein>
    <submittedName>
        <fullName evidence="2">Uncharacterized protein</fullName>
    </submittedName>
</protein>
<evidence type="ECO:0000313" key="3">
    <source>
        <dbReference type="Proteomes" id="UP000078387"/>
    </source>
</evidence>
<proteinExistence type="predicted"/>